<dbReference type="KEGG" id="chu:CHU_1588"/>
<proteinExistence type="inferred from homology"/>
<evidence type="ECO:0000256" key="3">
    <source>
        <dbReference type="PROSITE-ProRule" id="PRU01282"/>
    </source>
</evidence>
<protein>
    <submittedName>
        <fullName evidence="4">Arsenate reductase (Glutaredoxin)</fullName>
        <ecNumber evidence="4">1.20.4.1</ecNumber>
    </submittedName>
</protein>
<dbReference type="Gene3D" id="3.40.30.10">
    <property type="entry name" value="Glutaredoxin"/>
    <property type="match status" value="1"/>
</dbReference>
<sequence>MIKIYHNPRCQKSRTALAYVEERDENIEVVEYLKNPPTAKELKEVLQLLKMKPMDIIRKKETLYIDSYKDKEFTDAQWISILAEHPVLIERPILINKNKAVIARDEATLKSF</sequence>
<name>A0A6N4SR67_CYTH3</name>
<accession>A0A6N4SR67</accession>
<dbReference type="NCBIfam" id="TIGR00014">
    <property type="entry name" value="arsC"/>
    <property type="match status" value="1"/>
</dbReference>
<dbReference type="EMBL" id="CP000383">
    <property type="protein sequence ID" value="ABG58858.1"/>
    <property type="molecule type" value="Genomic_DNA"/>
</dbReference>
<comment type="similarity">
    <text evidence="1 3">Belongs to the ArsC family.</text>
</comment>
<dbReference type="InterPro" id="IPR006660">
    <property type="entry name" value="Arsenate_reductase-like"/>
</dbReference>
<organism evidence="4 5">
    <name type="scientific">Cytophaga hutchinsonii (strain ATCC 33406 / DSM 1761 / CIP 103989 / NBRC 15051 / NCIMB 9469 / D465)</name>
    <dbReference type="NCBI Taxonomy" id="269798"/>
    <lineage>
        <taxon>Bacteria</taxon>
        <taxon>Pseudomonadati</taxon>
        <taxon>Bacteroidota</taxon>
        <taxon>Cytophagia</taxon>
        <taxon>Cytophagales</taxon>
        <taxon>Cytophagaceae</taxon>
        <taxon>Cytophaga</taxon>
    </lineage>
</organism>
<dbReference type="AlphaFoldDB" id="A0A6N4SR67"/>
<keyword evidence="2 4" id="KW-0560">Oxidoreductase</keyword>
<evidence type="ECO:0000313" key="5">
    <source>
        <dbReference type="Proteomes" id="UP000001822"/>
    </source>
</evidence>
<gene>
    <name evidence="4" type="primary">arsC</name>
    <name evidence="4" type="ordered locus">CHU_1588</name>
</gene>
<dbReference type="OrthoDB" id="9808142at2"/>
<dbReference type="Proteomes" id="UP000001822">
    <property type="component" value="Chromosome"/>
</dbReference>
<dbReference type="PANTHER" id="PTHR30041">
    <property type="entry name" value="ARSENATE REDUCTASE"/>
    <property type="match status" value="1"/>
</dbReference>
<dbReference type="GO" id="GO:0008794">
    <property type="term" value="F:arsenate reductase (glutaredoxin) activity"/>
    <property type="evidence" value="ECO:0007669"/>
    <property type="project" value="UniProtKB-EC"/>
</dbReference>
<evidence type="ECO:0000313" key="4">
    <source>
        <dbReference type="EMBL" id="ABG58858.1"/>
    </source>
</evidence>
<dbReference type="SUPFAM" id="SSF52833">
    <property type="entry name" value="Thioredoxin-like"/>
    <property type="match status" value="1"/>
</dbReference>
<reference evidence="4 5" key="1">
    <citation type="journal article" date="2007" name="Appl. Environ. Microbiol.">
        <title>Genome sequence of the cellulolytic gliding bacterium Cytophaga hutchinsonii.</title>
        <authorList>
            <person name="Xie G."/>
            <person name="Bruce D.C."/>
            <person name="Challacombe J.F."/>
            <person name="Chertkov O."/>
            <person name="Detter J.C."/>
            <person name="Gilna P."/>
            <person name="Han C.S."/>
            <person name="Lucas S."/>
            <person name="Misra M."/>
            <person name="Myers G.L."/>
            <person name="Richardson P."/>
            <person name="Tapia R."/>
            <person name="Thayer N."/>
            <person name="Thompson L.S."/>
            <person name="Brettin T.S."/>
            <person name="Henrissat B."/>
            <person name="Wilson D.B."/>
            <person name="McBride M.J."/>
        </authorList>
    </citation>
    <scope>NUCLEOTIDE SEQUENCE [LARGE SCALE GENOMIC DNA]</scope>
    <source>
        <strain evidence="5">ATCC 33406 / DSM 1761 / CIP 103989 / NBRC 15051 / NCIMB 9469 / D465</strain>
    </source>
</reference>
<dbReference type="InterPro" id="IPR036249">
    <property type="entry name" value="Thioredoxin-like_sf"/>
</dbReference>
<keyword evidence="5" id="KW-1185">Reference proteome</keyword>
<dbReference type="Pfam" id="PF03960">
    <property type="entry name" value="ArsC"/>
    <property type="match status" value="1"/>
</dbReference>
<evidence type="ECO:0000256" key="2">
    <source>
        <dbReference type="ARBA" id="ARBA00023002"/>
    </source>
</evidence>
<dbReference type="CDD" id="cd03034">
    <property type="entry name" value="ArsC_ArsC"/>
    <property type="match status" value="1"/>
</dbReference>
<dbReference type="PANTHER" id="PTHR30041:SF4">
    <property type="entry name" value="ARSENATE REDUCTASE"/>
    <property type="match status" value="1"/>
</dbReference>
<dbReference type="EC" id="1.20.4.1" evidence="4"/>
<dbReference type="RefSeq" id="WP_011584973.1">
    <property type="nucleotide sequence ID" value="NC_008255.1"/>
</dbReference>
<evidence type="ECO:0000256" key="1">
    <source>
        <dbReference type="ARBA" id="ARBA00007198"/>
    </source>
</evidence>
<dbReference type="PROSITE" id="PS51353">
    <property type="entry name" value="ARSC"/>
    <property type="match status" value="1"/>
</dbReference>
<dbReference type="InterPro" id="IPR006659">
    <property type="entry name" value="Arsenate_reductase"/>
</dbReference>